<accession>A0A1T4XXD1</accession>
<dbReference type="InterPro" id="IPR045798">
    <property type="entry name" value="TrbL_Firmicutes"/>
</dbReference>
<evidence type="ECO:0000313" key="2">
    <source>
        <dbReference type="EMBL" id="SKA93858.1"/>
    </source>
</evidence>
<proteinExistence type="predicted"/>
<keyword evidence="3" id="KW-1185">Reference proteome</keyword>
<feature type="transmembrane region" description="Helical" evidence="1">
    <location>
        <begin position="226"/>
        <end position="244"/>
    </location>
</feature>
<dbReference type="AlphaFoldDB" id="A0A1T4XXD1"/>
<evidence type="ECO:0000256" key="1">
    <source>
        <dbReference type="SAM" id="Phobius"/>
    </source>
</evidence>
<dbReference type="EMBL" id="FUYF01000020">
    <property type="protein sequence ID" value="SKA93858.1"/>
    <property type="molecule type" value="Genomic_DNA"/>
</dbReference>
<dbReference type="Pfam" id="PF19478">
    <property type="entry name" value="TrbL_2"/>
    <property type="match status" value="1"/>
</dbReference>
<dbReference type="Proteomes" id="UP000190286">
    <property type="component" value="Unassembled WGS sequence"/>
</dbReference>
<organism evidence="2 3">
    <name type="scientific">Gemmiger formicilis</name>
    <dbReference type="NCBI Taxonomy" id="745368"/>
    <lineage>
        <taxon>Bacteria</taxon>
        <taxon>Bacillati</taxon>
        <taxon>Bacillota</taxon>
        <taxon>Clostridia</taxon>
        <taxon>Eubacteriales</taxon>
        <taxon>Gemmiger</taxon>
    </lineage>
</organism>
<feature type="transmembrane region" description="Helical" evidence="1">
    <location>
        <begin position="193"/>
        <end position="214"/>
    </location>
</feature>
<evidence type="ECO:0008006" key="4">
    <source>
        <dbReference type="Google" id="ProtNLM"/>
    </source>
</evidence>
<dbReference type="RefSeq" id="WP_078785279.1">
    <property type="nucleotide sequence ID" value="NZ_FUYF01000020.1"/>
</dbReference>
<dbReference type="OrthoDB" id="2215210at2"/>
<protein>
    <recommendedName>
        <fullName evidence="4">TrbL/VirB6 plasmid conjugal transfer protein</fullName>
    </recommendedName>
</protein>
<name>A0A1T4XXD1_9FIRM</name>
<dbReference type="GeneID" id="93338879"/>
<keyword evidence="1" id="KW-0472">Membrane</keyword>
<feature type="transmembrane region" description="Helical" evidence="1">
    <location>
        <begin position="25"/>
        <end position="47"/>
    </location>
</feature>
<evidence type="ECO:0000313" key="3">
    <source>
        <dbReference type="Proteomes" id="UP000190286"/>
    </source>
</evidence>
<dbReference type="STRING" id="745368.SAMN02745178_02437"/>
<keyword evidence="1" id="KW-0812">Transmembrane</keyword>
<reference evidence="2 3" key="1">
    <citation type="submission" date="2017-02" db="EMBL/GenBank/DDBJ databases">
        <authorList>
            <person name="Peterson S.W."/>
        </authorList>
    </citation>
    <scope>NUCLEOTIDE SEQUENCE [LARGE SCALE GENOMIC DNA]</scope>
    <source>
        <strain evidence="2 3">ATCC 27749</strain>
    </source>
</reference>
<sequence>MGQNSGLLSSLTDWNSTLAGYADSISSGVVMPIALTVLALFMVLELYNFTQTIAMNGGSTAFTIQQVALVMLKITLCRWAVLHSTEILNAMFEVAATVTNGIAGYVGSGQVNTEVDIENAIRALPGGIGNMPVAMELMVVSWMLRLVNIVINTIVAARFIELYVYNALASLPIATLCYRELHGIAVNFLKNYMAVALQGAVLYLVIGFYPALTASLGSGGDITEQAWAMLGKSVILLVAVFMSGRFTKAITSAI</sequence>
<gene>
    <name evidence="2" type="ORF">SAMN02745178_02437</name>
</gene>
<keyword evidence="1" id="KW-1133">Transmembrane helix</keyword>